<evidence type="ECO:0000256" key="1">
    <source>
        <dbReference type="SAM" id="Coils"/>
    </source>
</evidence>
<dbReference type="AlphaFoldDB" id="A0A9X3INY4"/>
<keyword evidence="2" id="KW-1133">Transmembrane helix</keyword>
<keyword evidence="2" id="KW-0472">Membrane</keyword>
<evidence type="ECO:0000256" key="2">
    <source>
        <dbReference type="SAM" id="Phobius"/>
    </source>
</evidence>
<sequence>MDLKENTKRFLAKINDFWHNLSVKKKFLTIGIALFIIVIAIAGSIVKTNIDNSKLSPQMLEFKKNGTLFLELPEKVNENNNHIVHIKGQTAPQSRVQIGFGIFGDTTTADATGSFQLTYDDNIQQNTNIKITTKYNNKQMSKIVTVVPSPERLHTIEQKNKQTKQYKKEAVAVKKMSLKTKSFTEAKSSIQGVSSSIVVTSKSNDNEISEVSDTDIVTDVKVKQTNNGVSVELYLEPSDSAKKTLADKKASEQKSKDLEAAKNKYKENVKAYEVRFNDYAIEYLIDKNTSTIYETTTDDHSISQSKFTGSMDEKISFNLDGLEMTAFNHYVGNDSVAIFNDSSGNSNKASEMNPETTKSIYFKSLNLPF</sequence>
<protein>
    <recommendedName>
        <fullName evidence="5">Bacterial Ig domain-containing protein</fullName>
    </recommendedName>
</protein>
<reference evidence="3" key="1">
    <citation type="submission" date="2018-08" db="EMBL/GenBank/DDBJ databases">
        <title>Draft genome sequences of Leuconostoc spp. and Weissella spp. with biocontrol potential.</title>
        <authorList>
            <person name="Lo R."/>
            <person name="Ho V.T.T."/>
            <person name="Turner M.S."/>
        </authorList>
    </citation>
    <scope>NUCLEOTIDE SEQUENCE</scope>
    <source>
        <strain evidence="3">156</strain>
    </source>
</reference>
<dbReference type="Proteomes" id="UP001080333">
    <property type="component" value="Unassembled WGS sequence"/>
</dbReference>
<evidence type="ECO:0000313" key="4">
    <source>
        <dbReference type="Proteomes" id="UP001080333"/>
    </source>
</evidence>
<feature type="coiled-coil region" evidence="1">
    <location>
        <begin position="248"/>
        <end position="275"/>
    </location>
</feature>
<keyword evidence="1" id="KW-0175">Coiled coil</keyword>
<comment type="caution">
    <text evidence="3">The sequence shown here is derived from an EMBL/GenBank/DDBJ whole genome shotgun (WGS) entry which is preliminary data.</text>
</comment>
<dbReference type="RefSeq" id="WP_267287074.1">
    <property type="nucleotide sequence ID" value="NZ_QVOQ01000009.1"/>
</dbReference>
<dbReference type="EMBL" id="QVOQ01000009">
    <property type="protein sequence ID" value="MCX7578844.1"/>
    <property type="molecule type" value="Genomic_DNA"/>
</dbReference>
<evidence type="ECO:0008006" key="5">
    <source>
        <dbReference type="Google" id="ProtNLM"/>
    </source>
</evidence>
<name>A0A9X3INY4_9LACO</name>
<evidence type="ECO:0000313" key="3">
    <source>
        <dbReference type="EMBL" id="MCX7578844.1"/>
    </source>
</evidence>
<feature type="transmembrane region" description="Helical" evidence="2">
    <location>
        <begin position="27"/>
        <end position="46"/>
    </location>
</feature>
<proteinExistence type="predicted"/>
<accession>A0A9X3INY4</accession>
<gene>
    <name evidence="3" type="ORF">D0502_05515</name>
</gene>
<keyword evidence="2" id="KW-0812">Transmembrane</keyword>
<organism evidence="3 4">
    <name type="scientific">Leuconostoc falkenbergense</name>
    <dbReference type="NCBI Taxonomy" id="2766470"/>
    <lineage>
        <taxon>Bacteria</taxon>
        <taxon>Bacillati</taxon>
        <taxon>Bacillota</taxon>
        <taxon>Bacilli</taxon>
        <taxon>Lactobacillales</taxon>
        <taxon>Lactobacillaceae</taxon>
        <taxon>Leuconostoc</taxon>
    </lineage>
</organism>